<keyword evidence="3" id="KW-1185">Reference proteome</keyword>
<gene>
    <name evidence="2" type="ORF">B7P43_G17321</name>
</gene>
<dbReference type="Gene3D" id="1.10.10.1450">
    <property type="match status" value="1"/>
</dbReference>
<dbReference type="Pfam" id="PF05699">
    <property type="entry name" value="Dimer_Tnp_hAT"/>
    <property type="match status" value="1"/>
</dbReference>
<accession>A0A2J7QY90</accession>
<dbReference type="OrthoDB" id="6743767at2759"/>
<dbReference type="InParanoid" id="A0A2J7QY90"/>
<dbReference type="PANTHER" id="PTHR45913:SF21">
    <property type="entry name" value="DUF4371 DOMAIN-CONTAINING PROTEIN"/>
    <property type="match status" value="1"/>
</dbReference>
<evidence type="ECO:0000313" key="3">
    <source>
        <dbReference type="Proteomes" id="UP000235965"/>
    </source>
</evidence>
<feature type="domain" description="HAT C-terminal dimerisation" evidence="1">
    <location>
        <begin position="278"/>
        <end position="339"/>
    </location>
</feature>
<dbReference type="AlphaFoldDB" id="A0A2J7QY90"/>
<reference evidence="2 3" key="1">
    <citation type="submission" date="2017-12" db="EMBL/GenBank/DDBJ databases">
        <title>Hemimetabolous genomes reveal molecular basis of termite eusociality.</title>
        <authorList>
            <person name="Harrison M.C."/>
            <person name="Jongepier E."/>
            <person name="Robertson H.M."/>
            <person name="Arning N."/>
            <person name="Bitard-Feildel T."/>
            <person name="Chao H."/>
            <person name="Childers C.P."/>
            <person name="Dinh H."/>
            <person name="Doddapaneni H."/>
            <person name="Dugan S."/>
            <person name="Gowin J."/>
            <person name="Greiner C."/>
            <person name="Han Y."/>
            <person name="Hu H."/>
            <person name="Hughes D.S.T."/>
            <person name="Huylmans A.-K."/>
            <person name="Kemena C."/>
            <person name="Kremer L.P.M."/>
            <person name="Lee S.L."/>
            <person name="Lopez-Ezquerra A."/>
            <person name="Mallet L."/>
            <person name="Monroy-Kuhn J.M."/>
            <person name="Moser A."/>
            <person name="Murali S.C."/>
            <person name="Muzny D.M."/>
            <person name="Otani S."/>
            <person name="Piulachs M.-D."/>
            <person name="Poelchau M."/>
            <person name="Qu J."/>
            <person name="Schaub F."/>
            <person name="Wada-Katsumata A."/>
            <person name="Worley K.C."/>
            <person name="Xie Q."/>
            <person name="Ylla G."/>
            <person name="Poulsen M."/>
            <person name="Gibbs R.A."/>
            <person name="Schal C."/>
            <person name="Richards S."/>
            <person name="Belles X."/>
            <person name="Korb J."/>
            <person name="Bornberg-Bauer E."/>
        </authorList>
    </citation>
    <scope>NUCLEOTIDE SEQUENCE [LARGE SCALE GENOMIC DNA]</scope>
    <source>
        <tissue evidence="2">Whole body</tissue>
    </source>
</reference>
<dbReference type="InterPro" id="IPR008906">
    <property type="entry name" value="HATC_C_dom"/>
</dbReference>
<dbReference type="PANTHER" id="PTHR45913">
    <property type="entry name" value="EPM2A-INTERACTING PROTEIN 1"/>
    <property type="match status" value="1"/>
</dbReference>
<evidence type="ECO:0000313" key="2">
    <source>
        <dbReference type="EMBL" id="PNF33551.1"/>
    </source>
</evidence>
<organism evidence="2 3">
    <name type="scientific">Cryptotermes secundus</name>
    <dbReference type="NCBI Taxonomy" id="105785"/>
    <lineage>
        <taxon>Eukaryota</taxon>
        <taxon>Metazoa</taxon>
        <taxon>Ecdysozoa</taxon>
        <taxon>Arthropoda</taxon>
        <taxon>Hexapoda</taxon>
        <taxon>Insecta</taxon>
        <taxon>Pterygota</taxon>
        <taxon>Neoptera</taxon>
        <taxon>Polyneoptera</taxon>
        <taxon>Dictyoptera</taxon>
        <taxon>Blattodea</taxon>
        <taxon>Blattoidea</taxon>
        <taxon>Termitoidae</taxon>
        <taxon>Kalotermitidae</taxon>
        <taxon>Cryptotermitinae</taxon>
        <taxon>Cryptotermes</taxon>
    </lineage>
</organism>
<dbReference type="Proteomes" id="UP000235965">
    <property type="component" value="Unassembled WGS sequence"/>
</dbReference>
<dbReference type="GO" id="GO:0046983">
    <property type="term" value="F:protein dimerization activity"/>
    <property type="evidence" value="ECO:0007669"/>
    <property type="project" value="InterPro"/>
</dbReference>
<sequence>MSQFEQCANIKFMCNLGKSALKTLSALQQVYGDTALKKSAVYDSFSRFRNGQETLEDDQRSGRYSTSRTEEMIGKVRQLIRCDRKITIAELVLLLAISDFQLSHQTAARQVEQISDNVESQIHQDLKSCEYFSLQLDESTDISDFAQLQVFVIMVFGDFTVKEEFVKQLPLHERTRGEEILTVFLIFISKLDVITTDGGPSSTGRSSQHLEDFLIKSGNRISQFSTFEPVTMFISNPFATVDVSELGGELCEIFGKYNLEELEMEILNFQEDISLKSSFATCSNFWTLVDRNKYPTIHSIALKMYSCFGSMSLCEVAFSSTSIIKNKYRSCLTDSHLNDALRAACSSYTSDFRQLAANMQCQTELLIM</sequence>
<name>A0A2J7QY90_9NEOP</name>
<dbReference type="EMBL" id="NEVH01009123">
    <property type="protein sequence ID" value="PNF33551.1"/>
    <property type="molecule type" value="Genomic_DNA"/>
</dbReference>
<proteinExistence type="predicted"/>
<protein>
    <recommendedName>
        <fullName evidence="1">HAT C-terminal dimerisation domain-containing protein</fullName>
    </recommendedName>
</protein>
<evidence type="ECO:0000259" key="1">
    <source>
        <dbReference type="Pfam" id="PF05699"/>
    </source>
</evidence>
<comment type="caution">
    <text evidence="2">The sequence shown here is derived from an EMBL/GenBank/DDBJ whole genome shotgun (WGS) entry which is preliminary data.</text>
</comment>